<sequence>MHLNAYCDSDWASCPLTRRSLTGYFILLGESLISWKTKKQPMVSRSSAEAEYRSMAAASCELTWLKSLLCSLGVSHSQPMRLFCDSQAALHIAVNPVFHERTKHIEVDCHYDRDQIQAVARKDLGADIEIGVGVGVSVGARSSSSSIVGSGGGAGTEVGSSAVSYSGSPAGSGSDDSRLGGASGGGSGGGGGSGEGSGRGSGYGEEDGHGSGHGEGSEN</sequence>
<feature type="compositionally biased region" description="Low complexity" evidence="1">
    <location>
        <begin position="163"/>
        <end position="174"/>
    </location>
</feature>
<proteinExistence type="predicted"/>
<protein>
    <submittedName>
        <fullName evidence="2">Retrovirus-related Pol polyprotein from transposon RE2</fullName>
    </submittedName>
</protein>
<dbReference type="PANTHER" id="PTHR11439">
    <property type="entry name" value="GAG-POL-RELATED RETROTRANSPOSON"/>
    <property type="match status" value="1"/>
</dbReference>
<reference evidence="2" key="2">
    <citation type="journal article" date="2024" name="Plant">
        <title>Genomic evolution and insights into agronomic trait innovations of Sesamum species.</title>
        <authorList>
            <person name="Miao H."/>
            <person name="Wang L."/>
            <person name="Qu L."/>
            <person name="Liu H."/>
            <person name="Sun Y."/>
            <person name="Le M."/>
            <person name="Wang Q."/>
            <person name="Wei S."/>
            <person name="Zheng Y."/>
            <person name="Lin W."/>
            <person name="Duan Y."/>
            <person name="Cao H."/>
            <person name="Xiong S."/>
            <person name="Wang X."/>
            <person name="Wei L."/>
            <person name="Li C."/>
            <person name="Ma Q."/>
            <person name="Ju M."/>
            <person name="Zhao R."/>
            <person name="Li G."/>
            <person name="Mu C."/>
            <person name="Tian Q."/>
            <person name="Mei H."/>
            <person name="Zhang T."/>
            <person name="Gao T."/>
            <person name="Zhang H."/>
        </authorList>
    </citation>
    <scope>NUCLEOTIDE SEQUENCE</scope>
    <source>
        <strain evidence="2">G02</strain>
    </source>
</reference>
<feature type="compositionally biased region" description="Basic and acidic residues" evidence="1">
    <location>
        <begin position="206"/>
        <end position="219"/>
    </location>
</feature>
<feature type="region of interest" description="Disordered" evidence="1">
    <location>
        <begin position="163"/>
        <end position="219"/>
    </location>
</feature>
<accession>A0AAW2THI6</accession>
<comment type="caution">
    <text evidence="2">The sequence shown here is derived from an EMBL/GenBank/DDBJ whole genome shotgun (WGS) entry which is preliminary data.</text>
</comment>
<dbReference type="AlphaFoldDB" id="A0AAW2THI6"/>
<organism evidence="2">
    <name type="scientific">Sesamum radiatum</name>
    <name type="common">Black benniseed</name>
    <dbReference type="NCBI Taxonomy" id="300843"/>
    <lineage>
        <taxon>Eukaryota</taxon>
        <taxon>Viridiplantae</taxon>
        <taxon>Streptophyta</taxon>
        <taxon>Embryophyta</taxon>
        <taxon>Tracheophyta</taxon>
        <taxon>Spermatophyta</taxon>
        <taxon>Magnoliopsida</taxon>
        <taxon>eudicotyledons</taxon>
        <taxon>Gunneridae</taxon>
        <taxon>Pentapetalae</taxon>
        <taxon>asterids</taxon>
        <taxon>lamiids</taxon>
        <taxon>Lamiales</taxon>
        <taxon>Pedaliaceae</taxon>
        <taxon>Sesamum</taxon>
    </lineage>
</organism>
<dbReference type="PANTHER" id="PTHR11439:SF470">
    <property type="entry name" value="CYSTEINE-RICH RLK (RECEPTOR-LIKE PROTEIN KINASE) 8"/>
    <property type="match status" value="1"/>
</dbReference>
<feature type="compositionally biased region" description="Gly residues" evidence="1">
    <location>
        <begin position="181"/>
        <end position="203"/>
    </location>
</feature>
<evidence type="ECO:0000313" key="2">
    <source>
        <dbReference type="EMBL" id="KAL0404338.1"/>
    </source>
</evidence>
<evidence type="ECO:0000256" key="1">
    <source>
        <dbReference type="SAM" id="MobiDB-lite"/>
    </source>
</evidence>
<reference evidence="2" key="1">
    <citation type="submission" date="2020-06" db="EMBL/GenBank/DDBJ databases">
        <authorList>
            <person name="Li T."/>
            <person name="Hu X."/>
            <person name="Zhang T."/>
            <person name="Song X."/>
            <person name="Zhang H."/>
            <person name="Dai N."/>
            <person name="Sheng W."/>
            <person name="Hou X."/>
            <person name="Wei L."/>
        </authorList>
    </citation>
    <scope>NUCLEOTIDE SEQUENCE</scope>
    <source>
        <strain evidence="2">G02</strain>
        <tissue evidence="2">Leaf</tissue>
    </source>
</reference>
<dbReference type="EMBL" id="JACGWJ010000008">
    <property type="protein sequence ID" value="KAL0404338.1"/>
    <property type="molecule type" value="Genomic_DNA"/>
</dbReference>
<name>A0AAW2THI6_SESRA</name>
<gene>
    <name evidence="2" type="ORF">Sradi_2074600</name>
</gene>
<dbReference type="CDD" id="cd09272">
    <property type="entry name" value="RNase_HI_RT_Ty1"/>
    <property type="match status" value="1"/>
</dbReference>